<accession>T2G7G6</accession>
<dbReference type="InterPro" id="IPR019613">
    <property type="entry name" value="DUF4198"/>
</dbReference>
<feature type="chain" id="PRO_5004588119" evidence="1">
    <location>
        <begin position="21"/>
        <end position="273"/>
    </location>
</feature>
<dbReference type="HOGENOM" id="CLU_058596_1_0_7"/>
<protein>
    <submittedName>
        <fullName evidence="2">Uncharacterized protein</fullName>
    </submittedName>
</protein>
<keyword evidence="1" id="KW-0732">Signal</keyword>
<reference evidence="2 3" key="1">
    <citation type="journal article" date="2013" name="J. Bacteriol.">
        <title>Roles of HynAB and Ech, the only two hydrogenases found in the model sulfate reducer Desulfovibrio gigas.</title>
        <authorList>
            <person name="Morais-Silva F.O."/>
            <person name="Santos C.I."/>
            <person name="Rodrigues R."/>
            <person name="Pereira I.A."/>
            <person name="Rodrigues-Pousada C."/>
        </authorList>
    </citation>
    <scope>NUCLEOTIDE SEQUENCE [LARGE SCALE GENOMIC DNA]</scope>
    <source>
        <strain evidence="3">ATCC 19364 / DSM 1382 / NCIMB 9332 / VKM B-1759</strain>
    </source>
</reference>
<keyword evidence="3" id="KW-1185">Reference proteome</keyword>
<evidence type="ECO:0000313" key="3">
    <source>
        <dbReference type="Proteomes" id="UP000016587"/>
    </source>
</evidence>
<dbReference type="Pfam" id="PF10670">
    <property type="entry name" value="DUF4198"/>
    <property type="match status" value="1"/>
</dbReference>
<dbReference type="eggNOG" id="COG5266">
    <property type="taxonomic scope" value="Bacteria"/>
</dbReference>
<dbReference type="KEGG" id="dgg:DGI_0628"/>
<name>T2G7G6_MEGG1</name>
<dbReference type="PATRIC" id="fig|1121448.10.peg.630"/>
<dbReference type="STRING" id="1121448.DGI_0628"/>
<reference evidence="3" key="2">
    <citation type="submission" date="2013-07" db="EMBL/GenBank/DDBJ databases">
        <authorList>
            <person name="Morais-Silva F.O."/>
            <person name="Rezende A.M."/>
            <person name="Pimentel C."/>
            <person name="Resende D.M."/>
            <person name="Santos C.I."/>
            <person name="Clemente C."/>
            <person name="de Oliveira L.M."/>
            <person name="da Silva S.M."/>
            <person name="Costa D.A."/>
            <person name="Varela-Raposo A."/>
            <person name="Horacio E.C.A."/>
            <person name="Matos M."/>
            <person name="Flores O."/>
            <person name="Ruiz J.C."/>
            <person name="Rodrigues-Pousada C."/>
        </authorList>
    </citation>
    <scope>NUCLEOTIDE SEQUENCE [LARGE SCALE GENOMIC DNA]</scope>
    <source>
        <strain evidence="3">ATCC 19364 / DSM 1382 / NCIMB 9332 / VKM B-1759</strain>
    </source>
</reference>
<dbReference type="AlphaFoldDB" id="T2G7G6"/>
<proteinExistence type="predicted"/>
<organism evidence="2 3">
    <name type="scientific">Megalodesulfovibrio gigas (strain ATCC 19364 / DSM 1382 / NCIMB 9332 / VKM B-1759)</name>
    <name type="common">Desulfovibrio gigas</name>
    <dbReference type="NCBI Taxonomy" id="1121448"/>
    <lineage>
        <taxon>Bacteria</taxon>
        <taxon>Pseudomonadati</taxon>
        <taxon>Thermodesulfobacteriota</taxon>
        <taxon>Desulfovibrionia</taxon>
        <taxon>Desulfovibrionales</taxon>
        <taxon>Desulfovibrionaceae</taxon>
        <taxon>Megalodesulfovibrio</taxon>
    </lineage>
</organism>
<dbReference type="EMBL" id="CP006585">
    <property type="protein sequence ID" value="AGW12535.1"/>
    <property type="molecule type" value="Genomic_DNA"/>
</dbReference>
<evidence type="ECO:0000313" key="2">
    <source>
        <dbReference type="EMBL" id="AGW12535.1"/>
    </source>
</evidence>
<dbReference type="Proteomes" id="UP000016587">
    <property type="component" value="Chromosome"/>
</dbReference>
<gene>
    <name evidence="2" type="ORF">DGI_0628</name>
</gene>
<sequence>MRRMMLALVMALAIPATAQAHFQMMYTPEIALSEGGEMVLKIVFTHPFDAGHTMDMGPVQEFYVLQQRGSEGEPKKVDLKQYLKEIKWKGHSNAAVAYEAVLPKTVVRSMGDYVFVLVPSPYLEKEEDAYIQQITKLVVNVGGVPGNWAAPAGLPVEIVPFDKPYANWAGGVFRGQVLSGGKPVENAELEVEYLNHEPDMKANAFKEKAAVKAPNDCMTTMGANANAQGEFTIGLAKAGWWGVCALGAGPEKEYQGKELSQDAVIWVKAFEMK</sequence>
<evidence type="ECO:0000256" key="1">
    <source>
        <dbReference type="SAM" id="SignalP"/>
    </source>
</evidence>
<feature type="signal peptide" evidence="1">
    <location>
        <begin position="1"/>
        <end position="20"/>
    </location>
</feature>